<comment type="subcellular location">
    <subcellularLocation>
        <location evidence="1">Endoplasmic reticulum membrane</location>
        <topology evidence="1">Multi-pass membrane protein</topology>
    </subcellularLocation>
    <subcellularLocation>
        <location evidence="2">Microsome membrane</location>
    </subcellularLocation>
</comment>
<dbReference type="PANTHER" id="PTHR10556:SF57">
    <property type="entry name" value="3-OXO-5-ALPHA-STEROID 4-DEHYDROGENASE 1"/>
    <property type="match status" value="1"/>
</dbReference>
<evidence type="ECO:0000256" key="8">
    <source>
        <dbReference type="ARBA" id="ARBA00022989"/>
    </source>
</evidence>
<evidence type="ECO:0000256" key="3">
    <source>
        <dbReference type="ARBA" id="ARBA00022692"/>
    </source>
</evidence>
<evidence type="ECO:0000256" key="9">
    <source>
        <dbReference type="ARBA" id="ARBA00023002"/>
    </source>
</evidence>
<evidence type="ECO:0000259" key="18">
    <source>
        <dbReference type="Pfam" id="PF02544"/>
    </source>
</evidence>
<evidence type="ECO:0000256" key="7">
    <source>
        <dbReference type="ARBA" id="ARBA00022857"/>
    </source>
</evidence>
<name>A0A9Y1FPW6_9ARCH</name>
<evidence type="ECO:0000256" key="10">
    <source>
        <dbReference type="ARBA" id="ARBA00023098"/>
    </source>
</evidence>
<evidence type="ECO:0000313" key="19">
    <source>
        <dbReference type="EMBL" id="UJG44279.1"/>
    </source>
</evidence>
<accession>A0A9Y1FPW6</accession>
<evidence type="ECO:0000256" key="13">
    <source>
        <dbReference type="ARBA" id="ARBA00039428"/>
    </source>
</evidence>
<keyword evidence="10" id="KW-0443">Lipid metabolism</keyword>
<dbReference type="Gene3D" id="1.20.120.1630">
    <property type="match status" value="1"/>
</dbReference>
<feature type="transmembrane region" description="Helical" evidence="17">
    <location>
        <begin position="88"/>
        <end position="108"/>
    </location>
</feature>
<evidence type="ECO:0000256" key="16">
    <source>
        <dbReference type="ARBA" id="ARBA00049166"/>
    </source>
</evidence>
<dbReference type="Proteomes" id="UP001200513">
    <property type="component" value="Chromosome"/>
</dbReference>
<evidence type="ECO:0000256" key="15">
    <source>
        <dbReference type="ARBA" id="ARBA00042579"/>
    </source>
</evidence>
<gene>
    <name evidence="19" type="ORF">K9W46_03630</name>
</gene>
<organism evidence="19">
    <name type="scientific">Candidatus Heimdallarchaeum endolithica</name>
    <dbReference type="NCBI Taxonomy" id="2876572"/>
    <lineage>
        <taxon>Archaea</taxon>
        <taxon>Promethearchaeati</taxon>
        <taxon>Candidatus Heimdallarchaeota</taxon>
        <taxon>Candidatus Heimdallarchaeia (ex Rinke et al. 2021) (nom. nud.)</taxon>
        <taxon>Candidatus Heimdallarchaeales</taxon>
        <taxon>Candidatus Heimdallarchaeaceae</taxon>
        <taxon>Candidatus Heimdallarchaeum</taxon>
    </lineage>
</organism>
<evidence type="ECO:0000256" key="5">
    <source>
        <dbReference type="ARBA" id="ARBA00022824"/>
    </source>
</evidence>
<keyword evidence="8 17" id="KW-1133">Transmembrane helix</keyword>
<dbReference type="InterPro" id="IPR001104">
    <property type="entry name" value="3-oxo-5_a-steroid_4-DH_C"/>
</dbReference>
<keyword evidence="6" id="KW-0492">Microsome</keyword>
<dbReference type="GO" id="GO:0030154">
    <property type="term" value="P:cell differentiation"/>
    <property type="evidence" value="ECO:0007669"/>
    <property type="project" value="UniProtKB-KW"/>
</dbReference>
<evidence type="ECO:0000256" key="12">
    <source>
        <dbReference type="ARBA" id="ARBA00037789"/>
    </source>
</evidence>
<dbReference type="GO" id="GO:0003865">
    <property type="term" value="F:3-oxo-5-alpha-steroid 4-dehydrogenase activity"/>
    <property type="evidence" value="ECO:0007669"/>
    <property type="project" value="InterPro"/>
</dbReference>
<dbReference type="PANTHER" id="PTHR10556">
    <property type="entry name" value="3-OXO-5-ALPHA-STEROID 4-DEHYDROGENASE"/>
    <property type="match status" value="1"/>
</dbReference>
<keyword evidence="4" id="KW-0221">Differentiation</keyword>
<keyword evidence="3 17" id="KW-0812">Transmembrane</keyword>
<sequence>MSLLSSIMESILSVFGNPIYFKAVMYVFLGLGVSIFILLFFITAPYGRHRRKGWGPTLDDRLAWFLMEFPSALLMAIYFFGSDRISDPVFIAFIALFEIHYIHRALIYPWTLRGRKKMPMLIMLFGVTFNLFNTYIQGIWLFYLVSENLYTFSWFSSPQFIVGTIIFIAGFFINKQSDYILRNLREKGAKDGYKIPYGGMFKFVSSPNYLGEIMEWIGWAILTWSVPGLVFALWTFFNLAPRARAHHEWYKEKFNEYPKNRKALIPFLF</sequence>
<dbReference type="GO" id="GO:0016020">
    <property type="term" value="C:membrane"/>
    <property type="evidence" value="ECO:0007669"/>
    <property type="project" value="InterPro"/>
</dbReference>
<keyword evidence="11 17" id="KW-0472">Membrane</keyword>
<keyword evidence="7" id="KW-0521">NADP</keyword>
<dbReference type="PROSITE" id="PS50244">
    <property type="entry name" value="S5A_REDUCTASE"/>
    <property type="match status" value="1"/>
</dbReference>
<protein>
    <recommendedName>
        <fullName evidence="13">3-oxo-5-alpha-steroid 4-dehydrogenase 1</fullName>
    </recommendedName>
    <alternativeName>
        <fullName evidence="14">SR type 1</fullName>
    </alternativeName>
    <alternativeName>
        <fullName evidence="15">Steroid 5-alpha-reductase 1</fullName>
    </alternativeName>
</protein>
<evidence type="ECO:0000256" key="4">
    <source>
        <dbReference type="ARBA" id="ARBA00022782"/>
    </source>
</evidence>
<comment type="catalytic activity">
    <reaction evidence="16">
        <text>androst-4-ene-3,17-dione + NADPH + H(+) = 5alpha-androstan-3,17-dione + NADP(+)</text>
        <dbReference type="Rhea" id="RHEA:50816"/>
        <dbReference type="ChEBI" id="CHEBI:15378"/>
        <dbReference type="ChEBI" id="CHEBI:15994"/>
        <dbReference type="ChEBI" id="CHEBI:16422"/>
        <dbReference type="ChEBI" id="CHEBI:57783"/>
        <dbReference type="ChEBI" id="CHEBI:58349"/>
    </reaction>
    <physiologicalReaction direction="left-to-right" evidence="16">
        <dbReference type="Rhea" id="RHEA:50817"/>
    </physiologicalReaction>
</comment>
<dbReference type="FunFam" id="1.20.120.1630:FF:000014">
    <property type="entry name" value="Steroid 5-alpha reductase, putative"/>
    <property type="match status" value="1"/>
</dbReference>
<keyword evidence="5" id="KW-0256">Endoplasmic reticulum</keyword>
<reference evidence="19" key="1">
    <citation type="journal article" date="2022" name="Nat. Microbiol.">
        <title>Unique mobile elements and scalable gene flow at the prokaryote-eukaryote boundary revealed by circularized Asgard archaea genomes.</title>
        <authorList>
            <person name="Wu F."/>
            <person name="Speth D.R."/>
            <person name="Philosof A."/>
            <person name="Cremiere A."/>
            <person name="Narayanan A."/>
            <person name="Barco R.A."/>
            <person name="Connon S.A."/>
            <person name="Amend J.P."/>
            <person name="Antoshechkin I.A."/>
            <person name="Orphan V.J."/>
        </authorList>
    </citation>
    <scope>NUCLEOTIDE SEQUENCE</scope>
    <source>
        <strain evidence="19">PR6</strain>
    </source>
</reference>
<dbReference type="InterPro" id="IPR016636">
    <property type="entry name" value="3-oxo-5-alpha-steroid_4-DH"/>
</dbReference>
<feature type="transmembrane region" description="Helical" evidence="17">
    <location>
        <begin position="216"/>
        <end position="237"/>
    </location>
</feature>
<feature type="transmembrane region" description="Helical" evidence="17">
    <location>
        <begin position="120"/>
        <end position="143"/>
    </location>
</feature>
<keyword evidence="9" id="KW-0560">Oxidoreductase</keyword>
<evidence type="ECO:0000256" key="14">
    <source>
        <dbReference type="ARBA" id="ARBA00041664"/>
    </source>
</evidence>
<dbReference type="PIRSF" id="PIRSF015596">
    <property type="entry name" value="5_alpha-SR2"/>
    <property type="match status" value="1"/>
</dbReference>
<evidence type="ECO:0000256" key="17">
    <source>
        <dbReference type="SAM" id="Phobius"/>
    </source>
</evidence>
<evidence type="ECO:0000256" key="6">
    <source>
        <dbReference type="ARBA" id="ARBA00022848"/>
    </source>
</evidence>
<evidence type="ECO:0000256" key="1">
    <source>
        <dbReference type="ARBA" id="ARBA00004477"/>
    </source>
</evidence>
<dbReference type="EMBL" id="CP084167">
    <property type="protein sequence ID" value="UJG44279.1"/>
    <property type="molecule type" value="Genomic_DNA"/>
</dbReference>
<feature type="domain" description="3-oxo-5-alpha-steroid 4-dehydrogenase C-terminal" evidence="18">
    <location>
        <begin position="116"/>
        <end position="269"/>
    </location>
</feature>
<evidence type="ECO:0000256" key="11">
    <source>
        <dbReference type="ARBA" id="ARBA00023136"/>
    </source>
</evidence>
<evidence type="ECO:0000256" key="2">
    <source>
        <dbReference type="ARBA" id="ARBA00004524"/>
    </source>
</evidence>
<dbReference type="AlphaFoldDB" id="A0A9Y1FPW6"/>
<feature type="transmembrane region" description="Helical" evidence="17">
    <location>
        <begin position="149"/>
        <end position="173"/>
    </location>
</feature>
<dbReference type="InterPro" id="IPR039357">
    <property type="entry name" value="SRD5A/TECR"/>
</dbReference>
<feature type="transmembrane region" description="Helical" evidence="17">
    <location>
        <begin position="20"/>
        <end position="42"/>
    </location>
</feature>
<dbReference type="Pfam" id="PF02544">
    <property type="entry name" value="Steroid_dh"/>
    <property type="match status" value="1"/>
</dbReference>
<proteinExistence type="predicted"/>
<dbReference type="GO" id="GO:0006694">
    <property type="term" value="P:steroid biosynthetic process"/>
    <property type="evidence" value="ECO:0007669"/>
    <property type="project" value="TreeGrafter"/>
</dbReference>
<feature type="transmembrane region" description="Helical" evidence="17">
    <location>
        <begin position="62"/>
        <end position="82"/>
    </location>
</feature>
<comment type="function">
    <text evidence="12">Converts testosterone into 5-alpha-dihydrotestosterone and progesterone or corticosterone into their corresponding 5-alpha-3-oxosteroids. It plays a central role in sexual differentiation and androgen physiology.</text>
</comment>